<keyword evidence="3" id="KW-1185">Reference proteome</keyword>
<sequence length="236" mass="26123">MRFPRVHRAGSRLLVSLTAGFGLLLSAPGAARAETSYEIPAPAEGGVGMTATYYKAVVPQHYNPDPTAYFGPRKCLNTYHDYEPTPGCGGFKLKLDLHNVRNQPGFELPPWVSGAKAPRNLPDNRFRAWADISRTFGCLRPDGSFEPGTKFVVRQTQQLLEADYVYNDAGYILSMFRQGMEQYAGFYMPFQPVEVNCPAGTTPSQYGLKVSNLKVHVNASEVFGNTTWTHPGVFYA</sequence>
<accession>A0A646KW02</accession>
<dbReference type="EMBL" id="VCLA01000199">
    <property type="protein sequence ID" value="MQT05186.1"/>
    <property type="molecule type" value="Genomic_DNA"/>
</dbReference>
<evidence type="ECO:0000256" key="1">
    <source>
        <dbReference type="SAM" id="SignalP"/>
    </source>
</evidence>
<evidence type="ECO:0000313" key="3">
    <source>
        <dbReference type="Proteomes" id="UP000419138"/>
    </source>
</evidence>
<gene>
    <name evidence="2" type="ORF">FF041_35250</name>
</gene>
<evidence type="ECO:0000313" key="2">
    <source>
        <dbReference type="EMBL" id="MQT05186.1"/>
    </source>
</evidence>
<dbReference type="Proteomes" id="UP000419138">
    <property type="component" value="Unassembled WGS sequence"/>
</dbReference>
<dbReference type="AlphaFoldDB" id="A0A646KW02"/>
<proteinExistence type="predicted"/>
<comment type="caution">
    <text evidence="2">The sequence shown here is derived from an EMBL/GenBank/DDBJ whole genome shotgun (WGS) entry which is preliminary data.</text>
</comment>
<dbReference type="RefSeq" id="WP_153526439.1">
    <property type="nucleotide sequence ID" value="NZ_JBEPDZ010000031.1"/>
</dbReference>
<organism evidence="2 3">
    <name type="scientific">Streptomyces jumonjinensis</name>
    <dbReference type="NCBI Taxonomy" id="1945"/>
    <lineage>
        <taxon>Bacteria</taxon>
        <taxon>Bacillati</taxon>
        <taxon>Actinomycetota</taxon>
        <taxon>Actinomycetes</taxon>
        <taxon>Kitasatosporales</taxon>
        <taxon>Streptomycetaceae</taxon>
        <taxon>Streptomyces</taxon>
    </lineage>
</organism>
<feature type="signal peptide" evidence="1">
    <location>
        <begin position="1"/>
        <end position="33"/>
    </location>
</feature>
<dbReference type="OrthoDB" id="4078192at2"/>
<keyword evidence="1" id="KW-0732">Signal</keyword>
<name>A0A646KW02_STRJU</name>
<feature type="chain" id="PRO_5025034904" evidence="1">
    <location>
        <begin position="34"/>
        <end position="236"/>
    </location>
</feature>
<protein>
    <submittedName>
        <fullName evidence="2">Uncharacterized protein</fullName>
    </submittedName>
</protein>
<reference evidence="2 3" key="1">
    <citation type="submission" date="2019-05" db="EMBL/GenBank/DDBJ databases">
        <title>Comparative genomics and metabolomics analyses of clavulanic acid producing Streptomyces species provides insight into specialized metabolism and evolution of beta-lactam biosynthetic gene clusters.</title>
        <authorList>
            <person name="Moore M.A."/>
            <person name="Cruz-Morales P."/>
            <person name="Barona Gomez F."/>
            <person name="Kapil T."/>
        </authorList>
    </citation>
    <scope>NUCLEOTIDE SEQUENCE [LARGE SCALE GENOMIC DNA]</scope>
    <source>
        <strain evidence="2 3">NRRL 5741</strain>
    </source>
</reference>